<organism evidence="2 3">
    <name type="scientific">Sinobacterium norvegicum</name>
    <dbReference type="NCBI Taxonomy" id="1641715"/>
    <lineage>
        <taxon>Bacteria</taxon>
        <taxon>Pseudomonadati</taxon>
        <taxon>Pseudomonadota</taxon>
        <taxon>Gammaproteobacteria</taxon>
        <taxon>Cellvibrionales</taxon>
        <taxon>Spongiibacteraceae</taxon>
        <taxon>Sinobacterium</taxon>
    </lineage>
</organism>
<dbReference type="Pfam" id="PF04994">
    <property type="entry name" value="TfoX_C"/>
    <property type="match status" value="1"/>
</dbReference>
<dbReference type="InterPro" id="IPR007077">
    <property type="entry name" value="TfoX_C"/>
</dbReference>
<dbReference type="Proteomes" id="UP000838100">
    <property type="component" value="Unassembled WGS sequence"/>
</dbReference>
<protein>
    <recommendedName>
        <fullName evidence="1">TfoX C-terminal domain-containing protein</fullName>
    </recommendedName>
</protein>
<feature type="domain" description="TfoX C-terminal" evidence="1">
    <location>
        <begin position="4"/>
        <end position="81"/>
    </location>
</feature>
<comment type="caution">
    <text evidence="2">The sequence shown here is derived from an EMBL/GenBank/DDBJ whole genome shotgun (WGS) entry which is preliminary data.</text>
</comment>
<evidence type="ECO:0000313" key="2">
    <source>
        <dbReference type="EMBL" id="CAH0993322.1"/>
    </source>
</evidence>
<dbReference type="RefSeq" id="WP_237446004.1">
    <property type="nucleotide sequence ID" value="NZ_CAKLPX010000007.1"/>
</dbReference>
<dbReference type="EMBL" id="CAKLPX010000007">
    <property type="protein sequence ID" value="CAH0993322.1"/>
    <property type="molecule type" value="Genomic_DNA"/>
</dbReference>
<reference evidence="2" key="1">
    <citation type="submission" date="2021-12" db="EMBL/GenBank/DDBJ databases">
        <authorList>
            <person name="Rodrigo-Torres L."/>
            <person name="Arahal R. D."/>
            <person name="Lucena T."/>
        </authorList>
    </citation>
    <scope>NUCLEOTIDE SEQUENCE</scope>
    <source>
        <strain evidence="2">CECT 8267</strain>
    </source>
</reference>
<dbReference type="PANTHER" id="PTHR36121">
    <property type="entry name" value="PROTEIN SXY"/>
    <property type="match status" value="1"/>
</dbReference>
<dbReference type="InterPro" id="IPR047525">
    <property type="entry name" value="TfoX-like"/>
</dbReference>
<gene>
    <name evidence="2" type="ORF">SIN8267_03470</name>
</gene>
<dbReference type="PANTHER" id="PTHR36121:SF1">
    <property type="entry name" value="PROTEIN SXY"/>
    <property type="match status" value="1"/>
</dbReference>
<dbReference type="Gene3D" id="1.10.150.20">
    <property type="entry name" value="5' to 3' exonuclease, C-terminal subdomain"/>
    <property type="match status" value="1"/>
</dbReference>
<name>A0ABM9AJK7_9GAMM</name>
<evidence type="ECO:0000313" key="3">
    <source>
        <dbReference type="Proteomes" id="UP000838100"/>
    </source>
</evidence>
<sequence length="92" mass="10374">MDNNQPLEDMKNLGNTTINWLNAIGIRDRQQLESIGAEPAYIKIKERGFAVSKVVLYALYGALNDINWKQLDSQTKTDLIARVEALITEPVN</sequence>
<proteinExistence type="predicted"/>
<evidence type="ECO:0000259" key="1">
    <source>
        <dbReference type="Pfam" id="PF04994"/>
    </source>
</evidence>
<accession>A0ABM9AJK7</accession>
<keyword evidence="3" id="KW-1185">Reference proteome</keyword>